<accession>A0A0H5QMH1</accession>
<dbReference type="GO" id="GO:0044010">
    <property type="term" value="P:single-species biofilm formation"/>
    <property type="evidence" value="ECO:0007669"/>
    <property type="project" value="InterPro"/>
</dbReference>
<name>A0A0H5QMH1_9ZZZZ</name>
<organism evidence="3">
    <name type="scientific">uncultured prokaryote</name>
    <dbReference type="NCBI Taxonomy" id="198431"/>
    <lineage>
        <taxon>unclassified sequences</taxon>
        <taxon>environmental samples</taxon>
    </lineage>
</organism>
<evidence type="ECO:0000256" key="1">
    <source>
        <dbReference type="ARBA" id="ARBA00010562"/>
    </source>
</evidence>
<dbReference type="Gene3D" id="1.10.1220.10">
    <property type="entry name" value="Met repressor-like"/>
    <property type="match status" value="1"/>
</dbReference>
<dbReference type="GO" id="GO:0006355">
    <property type="term" value="P:regulation of DNA-templated transcription"/>
    <property type="evidence" value="ECO:0007669"/>
    <property type="project" value="InterPro"/>
</dbReference>
<dbReference type="EMBL" id="LN853901">
    <property type="protein sequence ID" value="CRY96967.1"/>
    <property type="molecule type" value="Genomic_DNA"/>
</dbReference>
<reference evidence="3" key="1">
    <citation type="submission" date="2015-06" db="EMBL/GenBank/DDBJ databases">
        <authorList>
            <person name="Joergensen T."/>
        </authorList>
    </citation>
    <scope>NUCLEOTIDE SEQUENCE</scope>
    <source>
        <plasmid evidence="3">pRGFK1338</plasmid>
    </source>
</reference>
<dbReference type="AlphaFoldDB" id="A0A0H5QMH1"/>
<dbReference type="Pfam" id="PF04221">
    <property type="entry name" value="RelB"/>
    <property type="match status" value="1"/>
</dbReference>
<proteinExistence type="inferred from homology"/>
<reference evidence="3" key="2">
    <citation type="submission" date="2015-07" db="EMBL/GenBank/DDBJ databases">
        <title>Plasmids, circular viruses and viroids from rat gut.</title>
        <authorList>
            <person name="Jorgensen T.J."/>
            <person name="Hansen M.A."/>
            <person name="Xu Z."/>
            <person name="Tabak M.A."/>
            <person name="Sorensen S.J."/>
            <person name="Hansen L.H."/>
        </authorList>
    </citation>
    <scope>NUCLEOTIDE SEQUENCE</scope>
    <source>
        <plasmid evidence="3">pRGFK1338</plasmid>
    </source>
</reference>
<sequence length="88" mass="9709">MANKGNMTLRIEPELKAQAAELFKSLGLDLSTATGIFYRQALRCRGLPFEVRLDPNEKTYAAMEAAVNDEDLEGPFDSVSELMEALNA</sequence>
<dbReference type="GO" id="GO:0000987">
    <property type="term" value="F:cis-regulatory region sequence-specific DNA binding"/>
    <property type="evidence" value="ECO:0007669"/>
    <property type="project" value="InterPro"/>
</dbReference>
<evidence type="ECO:0000256" key="2">
    <source>
        <dbReference type="ARBA" id="ARBA00022649"/>
    </source>
</evidence>
<geneLocation type="plasmid" evidence="3">
    <name>pRGFK1338</name>
</geneLocation>
<evidence type="ECO:0008006" key="4">
    <source>
        <dbReference type="Google" id="ProtNLM"/>
    </source>
</evidence>
<dbReference type="PANTHER" id="PTHR38781">
    <property type="entry name" value="ANTITOXIN DINJ-RELATED"/>
    <property type="match status" value="1"/>
</dbReference>
<keyword evidence="2" id="KW-1277">Toxin-antitoxin system</keyword>
<dbReference type="InterPro" id="IPR026262">
    <property type="entry name" value="DinJ"/>
</dbReference>
<dbReference type="InterPro" id="IPR007337">
    <property type="entry name" value="RelB/DinJ"/>
</dbReference>
<dbReference type="GO" id="GO:0006351">
    <property type="term" value="P:DNA-templated transcription"/>
    <property type="evidence" value="ECO:0007669"/>
    <property type="project" value="TreeGrafter"/>
</dbReference>
<evidence type="ECO:0000313" key="3">
    <source>
        <dbReference type="EMBL" id="CRY96967.1"/>
    </source>
</evidence>
<comment type="similarity">
    <text evidence="1">Belongs to the RelB/DinJ antitoxin family.</text>
</comment>
<dbReference type="InterPro" id="IPR013321">
    <property type="entry name" value="Arc_rbn_hlx_hlx"/>
</dbReference>
<keyword evidence="3" id="KW-0614">Plasmid</keyword>
<dbReference type="PANTHER" id="PTHR38781:SF1">
    <property type="entry name" value="ANTITOXIN DINJ-RELATED"/>
    <property type="match status" value="1"/>
</dbReference>
<protein>
    <recommendedName>
        <fullName evidence="4">DNA-damage-inducible protein J</fullName>
    </recommendedName>
</protein>
<dbReference type="NCBIfam" id="TIGR02384">
    <property type="entry name" value="RelB_DinJ"/>
    <property type="match status" value="1"/>
</dbReference>
<dbReference type="PIRSF" id="PIRSF003108">
    <property type="entry name" value="DinJ"/>
    <property type="match status" value="1"/>
</dbReference>
<dbReference type="GO" id="GO:0015643">
    <property type="term" value="F:toxic substance binding"/>
    <property type="evidence" value="ECO:0007669"/>
    <property type="project" value="InterPro"/>
</dbReference>